<dbReference type="RefSeq" id="WP_244318423.1">
    <property type="nucleotide sequence ID" value="NZ_CP109114.1"/>
</dbReference>
<proteinExistence type="predicted"/>
<sequence length="126" mass="13675">MSSLRVGPDPRSGDVLPDRRMPSGVDRVITGLSWWWVAASLIWLTPVIALAMGFPAVREEFGRIFGLAALGSAVVAPAVGFVVALIGRRRQARRRFAMMGAMSSVPILFFWVFGVLLAACPDGYHC</sequence>
<feature type="transmembrane region" description="Helical" evidence="1">
    <location>
        <begin position="28"/>
        <end position="52"/>
    </location>
</feature>
<keyword evidence="3" id="KW-1185">Reference proteome</keyword>
<name>A0ABZ1FZE6_9ACTN</name>
<accession>A0ABZ1FZE6</accession>
<keyword evidence="1" id="KW-1133">Transmembrane helix</keyword>
<protein>
    <submittedName>
        <fullName evidence="2">Uncharacterized protein</fullName>
    </submittedName>
</protein>
<evidence type="ECO:0000313" key="3">
    <source>
        <dbReference type="Proteomes" id="UP001330827"/>
    </source>
</evidence>
<feature type="transmembrane region" description="Helical" evidence="1">
    <location>
        <begin position="64"/>
        <end position="86"/>
    </location>
</feature>
<gene>
    <name evidence="2" type="ORF">OIE64_07115</name>
</gene>
<evidence type="ECO:0000313" key="2">
    <source>
        <dbReference type="EMBL" id="WSC12636.1"/>
    </source>
</evidence>
<keyword evidence="1" id="KW-0472">Membrane</keyword>
<dbReference type="EMBL" id="CP109114">
    <property type="protein sequence ID" value="WSC12636.1"/>
    <property type="molecule type" value="Genomic_DNA"/>
</dbReference>
<dbReference type="InterPro" id="IPR036259">
    <property type="entry name" value="MFS_trans_sf"/>
</dbReference>
<dbReference type="SUPFAM" id="SSF103473">
    <property type="entry name" value="MFS general substrate transporter"/>
    <property type="match status" value="1"/>
</dbReference>
<reference evidence="2 3" key="1">
    <citation type="submission" date="2022-10" db="EMBL/GenBank/DDBJ databases">
        <title>The complete genomes of actinobacterial strains from the NBC collection.</title>
        <authorList>
            <person name="Joergensen T.S."/>
            <person name="Alvarez Arevalo M."/>
            <person name="Sterndorff E.B."/>
            <person name="Faurdal D."/>
            <person name="Vuksanovic O."/>
            <person name="Mourched A.-S."/>
            <person name="Charusanti P."/>
            <person name="Shaw S."/>
            <person name="Blin K."/>
            <person name="Weber T."/>
        </authorList>
    </citation>
    <scope>NUCLEOTIDE SEQUENCE [LARGE SCALE GENOMIC DNA]</scope>
    <source>
        <strain evidence="2 3">NBC 01769</strain>
    </source>
</reference>
<evidence type="ECO:0000256" key="1">
    <source>
        <dbReference type="SAM" id="Phobius"/>
    </source>
</evidence>
<keyword evidence="1" id="KW-0812">Transmembrane</keyword>
<dbReference type="Proteomes" id="UP001330827">
    <property type="component" value="Chromosome"/>
</dbReference>
<feature type="transmembrane region" description="Helical" evidence="1">
    <location>
        <begin position="98"/>
        <end position="119"/>
    </location>
</feature>
<organism evidence="2 3">
    <name type="scientific">Streptomyces brevispora</name>
    <dbReference type="NCBI Taxonomy" id="887462"/>
    <lineage>
        <taxon>Bacteria</taxon>
        <taxon>Bacillati</taxon>
        <taxon>Actinomycetota</taxon>
        <taxon>Actinomycetes</taxon>
        <taxon>Kitasatosporales</taxon>
        <taxon>Streptomycetaceae</taxon>
        <taxon>Streptomyces</taxon>
    </lineage>
</organism>